<evidence type="ECO:0000256" key="1">
    <source>
        <dbReference type="SAM" id="Phobius"/>
    </source>
</evidence>
<keyword evidence="1" id="KW-1133">Transmembrane helix</keyword>
<proteinExistence type="predicted"/>
<protein>
    <submittedName>
        <fullName evidence="2">Uncharacterized protein</fullName>
    </submittedName>
</protein>
<feature type="transmembrane region" description="Helical" evidence="1">
    <location>
        <begin position="59"/>
        <end position="77"/>
    </location>
</feature>
<feature type="transmembrane region" description="Helical" evidence="1">
    <location>
        <begin position="89"/>
        <end position="107"/>
    </location>
</feature>
<accession>A0A517R144</accession>
<keyword evidence="3" id="KW-1185">Reference proteome</keyword>
<keyword evidence="1" id="KW-0812">Transmembrane</keyword>
<dbReference type="AlphaFoldDB" id="A0A517R144"/>
<feature type="transmembrane region" description="Helical" evidence="1">
    <location>
        <begin position="12"/>
        <end position="39"/>
    </location>
</feature>
<evidence type="ECO:0000313" key="3">
    <source>
        <dbReference type="Proteomes" id="UP000317318"/>
    </source>
</evidence>
<dbReference type="Proteomes" id="UP000317318">
    <property type="component" value="Chromosome"/>
</dbReference>
<sequence>MRRNVAENRQELFDSAQVAMCFLFAGAMLFCAFELVHLISRLAEPVTAFSAMTYVSIGFWQHSAIVFAGLLMVCLPWNRRGGLFHSFRVLTALIAVAVGVLGGPLFVSREVSFDRAFARHVEELNQIASTIEEETTADREPIPVDRRIGPFTIHRGFTANGLVVLEATNNTMPLVNDEGELLGEYAEFGFVRVRTASDAEQFDMSLLGLDGLENQTIGRVACGRWYVYYSRYWYHKEGWS</sequence>
<dbReference type="KEGG" id="svp:Pan189_19920"/>
<reference evidence="2 3" key="1">
    <citation type="submission" date="2019-02" db="EMBL/GenBank/DDBJ databases">
        <title>Deep-cultivation of Planctomycetes and their phenomic and genomic characterization uncovers novel biology.</title>
        <authorList>
            <person name="Wiegand S."/>
            <person name="Jogler M."/>
            <person name="Boedeker C."/>
            <person name="Pinto D."/>
            <person name="Vollmers J."/>
            <person name="Rivas-Marin E."/>
            <person name="Kohn T."/>
            <person name="Peeters S.H."/>
            <person name="Heuer A."/>
            <person name="Rast P."/>
            <person name="Oberbeckmann S."/>
            <person name="Bunk B."/>
            <person name="Jeske O."/>
            <person name="Meyerdierks A."/>
            <person name="Storesund J.E."/>
            <person name="Kallscheuer N."/>
            <person name="Luecker S."/>
            <person name="Lage O.M."/>
            <person name="Pohl T."/>
            <person name="Merkel B.J."/>
            <person name="Hornburger P."/>
            <person name="Mueller R.-W."/>
            <person name="Bruemmer F."/>
            <person name="Labrenz M."/>
            <person name="Spormann A.M."/>
            <person name="Op den Camp H."/>
            <person name="Overmann J."/>
            <person name="Amann R."/>
            <person name="Jetten M.S.M."/>
            <person name="Mascher T."/>
            <person name="Medema M.H."/>
            <person name="Devos D.P."/>
            <person name="Kaster A.-K."/>
            <person name="Ovreas L."/>
            <person name="Rohde M."/>
            <person name="Galperin M.Y."/>
            <person name="Jogler C."/>
        </authorList>
    </citation>
    <scope>NUCLEOTIDE SEQUENCE [LARGE SCALE GENOMIC DNA]</scope>
    <source>
        <strain evidence="2 3">Pan189</strain>
    </source>
</reference>
<keyword evidence="1" id="KW-0472">Membrane</keyword>
<dbReference type="RefSeq" id="WP_145363712.1">
    <property type="nucleotide sequence ID" value="NZ_CP036268.1"/>
</dbReference>
<name>A0A517R144_9PLAN</name>
<gene>
    <name evidence="2" type="ORF">Pan189_19920</name>
</gene>
<evidence type="ECO:0000313" key="2">
    <source>
        <dbReference type="EMBL" id="QDT37612.1"/>
    </source>
</evidence>
<dbReference type="EMBL" id="CP036268">
    <property type="protein sequence ID" value="QDT37612.1"/>
    <property type="molecule type" value="Genomic_DNA"/>
</dbReference>
<organism evidence="2 3">
    <name type="scientific">Stratiformator vulcanicus</name>
    <dbReference type="NCBI Taxonomy" id="2527980"/>
    <lineage>
        <taxon>Bacteria</taxon>
        <taxon>Pseudomonadati</taxon>
        <taxon>Planctomycetota</taxon>
        <taxon>Planctomycetia</taxon>
        <taxon>Planctomycetales</taxon>
        <taxon>Planctomycetaceae</taxon>
        <taxon>Stratiformator</taxon>
    </lineage>
</organism>